<dbReference type="RefSeq" id="XP_016601669.1">
    <property type="nucleotide sequence ID" value="XM_016746064.1"/>
</dbReference>
<dbReference type="GO" id="GO:0032259">
    <property type="term" value="P:methylation"/>
    <property type="evidence" value="ECO:0007669"/>
    <property type="project" value="UniProtKB-KW"/>
</dbReference>
<evidence type="ECO:0000313" key="6">
    <source>
        <dbReference type="EMBL" id="KGO60612.1"/>
    </source>
</evidence>
<comment type="catalytic activity">
    <reaction evidence="5">
        <text>[protein]-C-terminal S-[(2E,6E)-farnesyl]-L-cysteine + S-adenosyl-L-methionine = [protein]-C-terminal S-[(2E,6E)-farnesyl]-L-cysteine methyl ester + S-adenosyl-L-homocysteine</text>
        <dbReference type="Rhea" id="RHEA:21672"/>
        <dbReference type="Rhea" id="RHEA-COMP:12125"/>
        <dbReference type="Rhea" id="RHEA-COMP:12126"/>
        <dbReference type="ChEBI" id="CHEBI:57856"/>
        <dbReference type="ChEBI" id="CHEBI:59789"/>
        <dbReference type="ChEBI" id="CHEBI:90510"/>
        <dbReference type="ChEBI" id="CHEBI:90511"/>
        <dbReference type="EC" id="2.1.1.100"/>
    </reaction>
</comment>
<evidence type="ECO:0000256" key="5">
    <source>
        <dbReference type="RuleBase" id="RU362022"/>
    </source>
</evidence>
<proteinExistence type="inferred from homology"/>
<keyword evidence="7" id="KW-1185">Reference proteome</keyword>
<dbReference type="HOGENOM" id="CLU_065200_6_1_1"/>
<comment type="caution">
    <text evidence="6">The sequence shown here is derived from an EMBL/GenBank/DDBJ whole genome shotgun (WGS) entry which is preliminary data.</text>
</comment>
<organism evidence="6 7">
    <name type="scientific">Penicillium expansum</name>
    <name type="common">Blue mold rot fungus</name>
    <dbReference type="NCBI Taxonomy" id="27334"/>
    <lineage>
        <taxon>Eukaryota</taxon>
        <taxon>Fungi</taxon>
        <taxon>Dikarya</taxon>
        <taxon>Ascomycota</taxon>
        <taxon>Pezizomycotina</taxon>
        <taxon>Eurotiomycetes</taxon>
        <taxon>Eurotiomycetidae</taxon>
        <taxon>Eurotiales</taxon>
        <taxon>Aspergillaceae</taxon>
        <taxon>Penicillium</taxon>
    </lineage>
</organism>
<feature type="transmembrane region" description="Helical" evidence="5">
    <location>
        <begin position="56"/>
        <end position="74"/>
    </location>
</feature>
<dbReference type="OrthoDB" id="422086at2759"/>
<gene>
    <name evidence="6" type="ORF">PEX2_087940</name>
</gene>
<keyword evidence="2 5" id="KW-0812">Transmembrane</keyword>
<protein>
    <recommendedName>
        <fullName evidence="5">Protein-S-isoprenylcysteine O-methyltransferase</fullName>
        <ecNumber evidence="5">2.1.1.100</ecNumber>
    </recommendedName>
</protein>
<keyword evidence="4 5" id="KW-0472">Membrane</keyword>
<keyword evidence="5" id="KW-0949">S-adenosyl-L-methionine</keyword>
<evidence type="ECO:0000256" key="2">
    <source>
        <dbReference type="ARBA" id="ARBA00022692"/>
    </source>
</evidence>
<dbReference type="Gene3D" id="1.20.120.1630">
    <property type="match status" value="1"/>
</dbReference>
<keyword evidence="6" id="KW-0808">Transferase</keyword>
<accession>A0A0A2I0F7</accession>
<keyword evidence="3 5" id="KW-1133">Transmembrane helix</keyword>
<feature type="transmembrane region" description="Helical" evidence="5">
    <location>
        <begin position="185"/>
        <end position="204"/>
    </location>
</feature>
<evidence type="ECO:0000256" key="4">
    <source>
        <dbReference type="ARBA" id="ARBA00023136"/>
    </source>
</evidence>
<dbReference type="PANTHER" id="PTHR12714">
    <property type="entry name" value="PROTEIN-S ISOPRENYLCYSTEINE O-METHYLTRANSFERASE"/>
    <property type="match status" value="1"/>
</dbReference>
<evidence type="ECO:0000256" key="1">
    <source>
        <dbReference type="ARBA" id="ARBA00004141"/>
    </source>
</evidence>
<dbReference type="GeneID" id="27681484"/>
<comment type="similarity">
    <text evidence="5">Belongs to the class VI-like SAM-binding methyltransferase superfamily. Isoprenylcysteine carboxyl methyltransferase family.</text>
</comment>
<keyword evidence="5 6" id="KW-0489">Methyltransferase</keyword>
<reference evidence="6 7" key="1">
    <citation type="journal article" date="2015" name="Mol. Plant Microbe Interact.">
        <title>Genome, transcriptome, and functional analyses of Penicillium expansum provide new insights into secondary metabolism and pathogenicity.</title>
        <authorList>
            <person name="Ballester A.R."/>
            <person name="Marcet-Houben M."/>
            <person name="Levin E."/>
            <person name="Sela N."/>
            <person name="Selma-Lazaro C."/>
            <person name="Carmona L."/>
            <person name="Wisniewski M."/>
            <person name="Droby S."/>
            <person name="Gonzalez-Candelas L."/>
            <person name="Gabaldon T."/>
        </authorList>
    </citation>
    <scope>NUCLEOTIDE SEQUENCE [LARGE SCALE GENOMIC DNA]</scope>
    <source>
        <strain evidence="6 7">MD-8</strain>
    </source>
</reference>
<dbReference type="AlphaFoldDB" id="A0A0A2I0F7"/>
<keyword evidence="5" id="KW-0256">Endoplasmic reticulum</keyword>
<evidence type="ECO:0000313" key="7">
    <source>
        <dbReference type="Proteomes" id="UP000030143"/>
    </source>
</evidence>
<dbReference type="STRING" id="27334.A0A0A2I0F7"/>
<evidence type="ECO:0000256" key="3">
    <source>
        <dbReference type="ARBA" id="ARBA00022989"/>
    </source>
</evidence>
<dbReference type="GO" id="GO:0004671">
    <property type="term" value="F:protein C-terminal S-isoprenylcysteine carboxyl O-methyltransferase activity"/>
    <property type="evidence" value="ECO:0007669"/>
    <property type="project" value="UniProtKB-EC"/>
</dbReference>
<feature type="transmembrane region" description="Helical" evidence="5">
    <location>
        <begin position="94"/>
        <end position="112"/>
    </location>
</feature>
<dbReference type="Pfam" id="PF04140">
    <property type="entry name" value="ICMT"/>
    <property type="match status" value="1"/>
</dbReference>
<feature type="transmembrane region" description="Helical" evidence="5">
    <location>
        <begin position="148"/>
        <end position="165"/>
    </location>
</feature>
<dbReference type="EC" id="2.1.1.100" evidence="5"/>
<comment type="subcellular location">
    <subcellularLocation>
        <location evidence="5">Endoplasmic reticulum membrane</location>
        <topology evidence="5">Multi-pass membrane protein</topology>
    </subcellularLocation>
    <subcellularLocation>
        <location evidence="1">Membrane</location>
        <topology evidence="1">Multi-pass membrane protein</topology>
    </subcellularLocation>
</comment>
<name>A0A0A2I0F7_PENEN</name>
<dbReference type="GO" id="GO:0005789">
    <property type="term" value="C:endoplasmic reticulum membrane"/>
    <property type="evidence" value="ECO:0007669"/>
    <property type="project" value="UniProtKB-SubCell"/>
</dbReference>
<sequence length="234" mass="25888">MPESASALLAIAMMTSGYFAILCATPPNPTPEKKNRHSIDRISFISGTFSTVARRICVTPVIYHGFLAGVAHYAPARMSQMCPLARNTNPELFAWNQLSFTALLLMYVGTYVRLSAYGGLGKCFTFHLAPPPHLVTTGIYSWIQHPSYTGLAMICLGGAMLFLRWDATPACWIPGSVLSQLEGLGVGISVAVMGGVFWTLAVRVRDEEDMLRQRFGGKWEEWHRSTWRFIPGLI</sequence>
<dbReference type="InterPro" id="IPR007269">
    <property type="entry name" value="ICMT_MeTrfase"/>
</dbReference>
<dbReference type="PANTHER" id="PTHR12714:SF9">
    <property type="entry name" value="PROTEIN-S-ISOPRENYLCYSTEINE O-METHYLTRANSFERASE"/>
    <property type="match status" value="1"/>
</dbReference>
<dbReference type="Proteomes" id="UP000030143">
    <property type="component" value="Unassembled WGS sequence"/>
</dbReference>
<dbReference type="PhylomeDB" id="A0A0A2I0F7"/>
<dbReference type="VEuPathDB" id="FungiDB:PEXP_037240"/>
<dbReference type="EMBL" id="JQFZ01000070">
    <property type="protein sequence ID" value="KGO60612.1"/>
    <property type="molecule type" value="Genomic_DNA"/>
</dbReference>
<feature type="transmembrane region" description="Helical" evidence="5">
    <location>
        <begin position="6"/>
        <end position="24"/>
    </location>
</feature>